<name>A0ABQ3MFU5_9PSEU</name>
<evidence type="ECO:0000313" key="6">
    <source>
        <dbReference type="Proteomes" id="UP000605568"/>
    </source>
</evidence>
<dbReference type="InterPro" id="IPR037455">
    <property type="entry name" value="LucA/IucC-like"/>
</dbReference>
<evidence type="ECO:0000259" key="3">
    <source>
        <dbReference type="Pfam" id="PF04183"/>
    </source>
</evidence>
<feature type="domain" description="Aerobactin siderophore biosynthesis IucA/IucC-like C-terminal" evidence="4">
    <location>
        <begin position="313"/>
        <end position="463"/>
    </location>
</feature>
<dbReference type="Pfam" id="PF04183">
    <property type="entry name" value="IucA_IucC"/>
    <property type="match status" value="2"/>
</dbReference>
<dbReference type="InterPro" id="IPR007310">
    <property type="entry name" value="Aerobactin_biosyn_IucA/IucC_N"/>
</dbReference>
<comment type="caution">
    <text evidence="5">The sequence shown here is derived from an EMBL/GenBank/DDBJ whole genome shotgun (WGS) entry which is preliminary data.</text>
</comment>
<accession>A0ABQ3MFU5</accession>
<protein>
    <submittedName>
        <fullName evidence="5">Iron transporter</fullName>
    </submittedName>
</protein>
<sequence length="480" mass="52530">MEAITDPDGTTSTALLNCLRREVGEWGPGGTIRLPRTGVLLRAREGRWLSDPEVFTGSWQPLSWHELAVLITKELGDPPVGFLDEIAGSRSAIAAVLDARTAPPADLYRRSEQALVAGHRYHPAPKGRGGLPASEWLPYSPEVHASFALARLEGEFVDDGEVPLPAGVLPAHPWQLSLLGLKGEVGEQEVWPTSSVRTVYDPAADLFYKFSLDVRITNDVRRLWAHDLRWIPPLARLLRPVFADIASVFPGTAFLIDRGYRTSPESFEGLAVVVRDGLRQHLVPGVTPLLAAGISEGFDGNPLDGLSSDDALSWFRQYVSVLVPPVLHAFFAHGVVMECHLQNVLVGVDASGLPVQAVHRDPEGMRLLPRHAELLSSVDGVDGSRGVSEAKGWERLQYCLVVNHLVEIAGAVLQRHPGLDVWGQARAVFVSYADDHGCDQVMSLLENRFVPAKANLLLRWTRAEGAANRYVDCPNPLYRA</sequence>
<dbReference type="Gene3D" id="1.10.510.40">
    <property type="match status" value="1"/>
</dbReference>
<evidence type="ECO:0000256" key="1">
    <source>
        <dbReference type="ARBA" id="ARBA00004924"/>
    </source>
</evidence>
<dbReference type="RefSeq" id="WP_229904944.1">
    <property type="nucleotide sequence ID" value="NZ_BNAR01000006.1"/>
</dbReference>
<dbReference type="PANTHER" id="PTHR34384">
    <property type="entry name" value="L-2,3-DIAMINOPROPANOATE--CITRATE LIGASE"/>
    <property type="match status" value="1"/>
</dbReference>
<keyword evidence="6" id="KW-1185">Reference proteome</keyword>
<evidence type="ECO:0000256" key="2">
    <source>
        <dbReference type="ARBA" id="ARBA00007832"/>
    </source>
</evidence>
<evidence type="ECO:0000259" key="4">
    <source>
        <dbReference type="Pfam" id="PF06276"/>
    </source>
</evidence>
<gene>
    <name evidence="5" type="ORF">GCM10017774_43820</name>
</gene>
<comment type="similarity">
    <text evidence="2">Belongs to the IucA/IucC family.</text>
</comment>
<comment type="pathway">
    <text evidence="1">Siderophore biosynthesis.</text>
</comment>
<dbReference type="InterPro" id="IPR022770">
    <property type="entry name" value="IucA/IucC-like_C"/>
</dbReference>
<organism evidence="5 6">
    <name type="scientific">Lentzea cavernae</name>
    <dbReference type="NCBI Taxonomy" id="2020703"/>
    <lineage>
        <taxon>Bacteria</taxon>
        <taxon>Bacillati</taxon>
        <taxon>Actinomycetota</taxon>
        <taxon>Actinomycetes</taxon>
        <taxon>Pseudonocardiales</taxon>
        <taxon>Pseudonocardiaceae</taxon>
        <taxon>Lentzea</taxon>
    </lineage>
</organism>
<reference evidence="6" key="1">
    <citation type="journal article" date="2019" name="Int. J. Syst. Evol. Microbiol.">
        <title>The Global Catalogue of Microorganisms (GCM) 10K type strain sequencing project: providing services to taxonomists for standard genome sequencing and annotation.</title>
        <authorList>
            <consortium name="The Broad Institute Genomics Platform"/>
            <consortium name="The Broad Institute Genome Sequencing Center for Infectious Disease"/>
            <person name="Wu L."/>
            <person name="Ma J."/>
        </authorList>
    </citation>
    <scope>NUCLEOTIDE SEQUENCE [LARGE SCALE GENOMIC DNA]</scope>
    <source>
        <strain evidence="6">CGMCC 4.7367</strain>
    </source>
</reference>
<proteinExistence type="inferred from homology"/>
<dbReference type="Pfam" id="PF06276">
    <property type="entry name" value="FhuF"/>
    <property type="match status" value="1"/>
</dbReference>
<evidence type="ECO:0000313" key="5">
    <source>
        <dbReference type="EMBL" id="GHH44369.1"/>
    </source>
</evidence>
<dbReference type="Proteomes" id="UP000605568">
    <property type="component" value="Unassembled WGS sequence"/>
</dbReference>
<feature type="domain" description="Aerobactin siderophore biosynthesis IucA/IucC N-terminal" evidence="3">
    <location>
        <begin position="169"/>
        <end position="293"/>
    </location>
</feature>
<dbReference type="PANTHER" id="PTHR34384:SF5">
    <property type="entry name" value="L-2,3-DIAMINOPROPANOATE--CITRATE LIGASE"/>
    <property type="match status" value="1"/>
</dbReference>
<feature type="domain" description="Aerobactin siderophore biosynthesis IucA/IucC N-terminal" evidence="3">
    <location>
        <begin position="108"/>
        <end position="150"/>
    </location>
</feature>
<dbReference type="EMBL" id="BNAR01000006">
    <property type="protein sequence ID" value="GHH44369.1"/>
    <property type="molecule type" value="Genomic_DNA"/>
</dbReference>